<evidence type="ECO:0000313" key="2">
    <source>
        <dbReference type="EMBL" id="XBS70737.1"/>
    </source>
</evidence>
<dbReference type="GO" id="GO:0009366">
    <property type="term" value="C:enterobactin synthetase complex"/>
    <property type="evidence" value="ECO:0007669"/>
    <property type="project" value="TreeGrafter"/>
</dbReference>
<dbReference type="GO" id="GO:0043041">
    <property type="term" value="P:amino acid activation for nonribosomal peptide biosynthetic process"/>
    <property type="evidence" value="ECO:0007669"/>
    <property type="project" value="TreeGrafter"/>
</dbReference>
<dbReference type="GO" id="GO:0005829">
    <property type="term" value="C:cytosol"/>
    <property type="evidence" value="ECO:0007669"/>
    <property type="project" value="TreeGrafter"/>
</dbReference>
<protein>
    <submittedName>
        <fullName evidence="2">AMP-binding protein</fullName>
    </submittedName>
</protein>
<dbReference type="GO" id="GO:0047527">
    <property type="term" value="F:2,3-dihydroxybenzoate-serine ligase activity"/>
    <property type="evidence" value="ECO:0007669"/>
    <property type="project" value="TreeGrafter"/>
</dbReference>
<sequence>MVQLSVYARSTNDTTLTAFAGDVALSELFLQQAAVNKARPAIITPQRILHYGELARDAVSLAAYLRRQGVGANTTVAILLPPGIEHITCQVAILLAGGCILPLDPFLPDEQLNGMLRDAMASITLTDGATRRRSLATHEIIFEQVAVGDGNDQDFVPLHNALSRPTHCFYQPGFRKTKRCYPRDIFRLAQNSRHVRFNQEDRVAVVAPMTAEASLFEIWGALLNGAAAVIIPDSWVNDPCRFETALRQFAISILRAAPPRHVQSACQHTSRLFRRTELSAGGR</sequence>
<gene>
    <name evidence="2" type="ORF">ABK905_06345</name>
</gene>
<dbReference type="Gene3D" id="3.40.50.12780">
    <property type="entry name" value="N-terminal domain of ligase-like"/>
    <property type="match status" value="1"/>
</dbReference>
<dbReference type="GO" id="GO:0009239">
    <property type="term" value="P:enterobactin biosynthetic process"/>
    <property type="evidence" value="ECO:0007669"/>
    <property type="project" value="TreeGrafter"/>
</dbReference>
<dbReference type="EMBL" id="CP157947">
    <property type="protein sequence ID" value="XBS70737.1"/>
    <property type="molecule type" value="Genomic_DNA"/>
</dbReference>
<reference evidence="2" key="1">
    <citation type="submission" date="2024-06" db="EMBL/GenBank/DDBJ databases">
        <authorList>
            <person name="Coelho C."/>
            <person name="Bento M."/>
            <person name="Garcia E."/>
            <person name="Camelo A."/>
            <person name="Brandao I."/>
            <person name="Espirito Santo C."/>
            <person name="Trovao J."/>
            <person name="Verissimo A."/>
            <person name="Costa J."/>
            <person name="Tiago I."/>
        </authorList>
    </citation>
    <scope>NUCLEOTIDE SEQUENCE</scope>
    <source>
        <strain evidence="2">KWT182</strain>
    </source>
</reference>
<dbReference type="SUPFAM" id="SSF56801">
    <property type="entry name" value="Acetyl-CoA synthetase-like"/>
    <property type="match status" value="1"/>
</dbReference>
<dbReference type="Gene3D" id="3.40.50.980">
    <property type="match status" value="1"/>
</dbReference>
<dbReference type="InterPro" id="IPR000873">
    <property type="entry name" value="AMP-dep_synth/lig_dom"/>
</dbReference>
<accession>A0AAU7QDK2</accession>
<evidence type="ECO:0000259" key="1">
    <source>
        <dbReference type="Pfam" id="PF00501"/>
    </source>
</evidence>
<feature type="domain" description="AMP-dependent synthetase/ligase" evidence="1">
    <location>
        <begin position="31"/>
        <end position="132"/>
    </location>
</feature>
<dbReference type="AlphaFoldDB" id="A0AAU7QDK2"/>
<organism evidence="2">
    <name type="scientific">Acerihabitans sp. KWT182</name>
    <dbReference type="NCBI Taxonomy" id="3157919"/>
    <lineage>
        <taxon>Bacteria</taxon>
        <taxon>Pseudomonadati</taxon>
        <taxon>Pseudomonadota</taxon>
        <taxon>Gammaproteobacteria</taxon>
        <taxon>Enterobacterales</taxon>
        <taxon>Pectobacteriaceae</taxon>
        <taxon>Acerihabitans</taxon>
    </lineage>
</organism>
<name>A0AAU7QDK2_9GAMM</name>
<dbReference type="InterPro" id="IPR042099">
    <property type="entry name" value="ANL_N_sf"/>
</dbReference>
<dbReference type="Pfam" id="PF00501">
    <property type="entry name" value="AMP-binding"/>
    <property type="match status" value="1"/>
</dbReference>
<dbReference type="PANTHER" id="PTHR45527">
    <property type="entry name" value="NONRIBOSOMAL PEPTIDE SYNTHETASE"/>
    <property type="match status" value="1"/>
</dbReference>
<dbReference type="PANTHER" id="PTHR45527:SF1">
    <property type="entry name" value="FATTY ACID SYNTHASE"/>
    <property type="match status" value="1"/>
</dbReference>
<dbReference type="GO" id="GO:0031177">
    <property type="term" value="F:phosphopantetheine binding"/>
    <property type="evidence" value="ECO:0007669"/>
    <property type="project" value="TreeGrafter"/>
</dbReference>
<proteinExistence type="predicted"/>